<dbReference type="EMBL" id="KN881399">
    <property type="protein sequence ID" value="KIY60654.1"/>
    <property type="molecule type" value="Genomic_DNA"/>
</dbReference>
<dbReference type="OrthoDB" id="2418900at2759"/>
<dbReference type="Proteomes" id="UP000054007">
    <property type="component" value="Unassembled WGS sequence"/>
</dbReference>
<evidence type="ECO:0000313" key="1">
    <source>
        <dbReference type="EMBL" id="KIY60654.1"/>
    </source>
</evidence>
<name>A0A0D7AS45_9AGAR</name>
<dbReference type="AlphaFoldDB" id="A0A0D7AS45"/>
<gene>
    <name evidence="1" type="ORF">CYLTODRAFT_460570</name>
</gene>
<proteinExistence type="predicted"/>
<evidence type="ECO:0000313" key="2">
    <source>
        <dbReference type="Proteomes" id="UP000054007"/>
    </source>
</evidence>
<sequence length="428" mass="48769">MWTAEWWWKVQEMLPKGHTLASLIISTDKTQLTQFSGSKQAYPVYLTLGNIPSSLRRKPSEQACILLAYLPVEKMARGTLSKNEVSSRYQRLFHAAMTELFKPLVAAGKKGVEMASGDGVIRIVHPVLAAYVADYPEQCLVTCSKSKSCPKCEAGPSELDEPTDFPLRTQQKTLQVMDDARTSTTSASACYKACMAANVNGNVKQPFWADLPFTNIHMSQTPDVLHQLYQGVLRHLIDWCQQLLTKDELDARIRRLPPALGLRHFKKGISALSQISGTERKNIGKILLACVVDKLHSQAVTAVRSILDFIYLAQYRTHDLQTLGYMTTALQRWRDNKQYFIRVKCRGHFNIPKFHSLVHYVDMIKYFGTTDNFNTEMFERLHIEFAKKGWRASNHRDEFPQMTVWVTRQESVKSFAGYLVWVKDQIGA</sequence>
<reference evidence="1 2" key="1">
    <citation type="journal article" date="2015" name="Fungal Genet. Biol.">
        <title>Evolution of novel wood decay mechanisms in Agaricales revealed by the genome sequences of Fistulina hepatica and Cylindrobasidium torrendii.</title>
        <authorList>
            <person name="Floudas D."/>
            <person name="Held B.W."/>
            <person name="Riley R."/>
            <person name="Nagy L.G."/>
            <person name="Koehler G."/>
            <person name="Ransdell A.S."/>
            <person name="Younus H."/>
            <person name="Chow J."/>
            <person name="Chiniquy J."/>
            <person name="Lipzen A."/>
            <person name="Tritt A."/>
            <person name="Sun H."/>
            <person name="Haridas S."/>
            <person name="LaButti K."/>
            <person name="Ohm R.A."/>
            <person name="Kues U."/>
            <person name="Blanchette R.A."/>
            <person name="Grigoriev I.V."/>
            <person name="Minto R.E."/>
            <person name="Hibbett D.S."/>
        </authorList>
    </citation>
    <scope>NUCLEOTIDE SEQUENCE [LARGE SCALE GENOMIC DNA]</scope>
    <source>
        <strain evidence="1 2">FP15055 ss-10</strain>
    </source>
</reference>
<organism evidence="1 2">
    <name type="scientific">Cylindrobasidium torrendii FP15055 ss-10</name>
    <dbReference type="NCBI Taxonomy" id="1314674"/>
    <lineage>
        <taxon>Eukaryota</taxon>
        <taxon>Fungi</taxon>
        <taxon>Dikarya</taxon>
        <taxon>Basidiomycota</taxon>
        <taxon>Agaricomycotina</taxon>
        <taxon>Agaricomycetes</taxon>
        <taxon>Agaricomycetidae</taxon>
        <taxon>Agaricales</taxon>
        <taxon>Marasmiineae</taxon>
        <taxon>Physalacriaceae</taxon>
        <taxon>Cylindrobasidium</taxon>
    </lineage>
</organism>
<dbReference type="Pfam" id="PF18759">
    <property type="entry name" value="Plavaka"/>
    <property type="match status" value="1"/>
</dbReference>
<protein>
    <submittedName>
        <fullName evidence="1">Uncharacterized protein</fullName>
    </submittedName>
</protein>
<keyword evidence="2" id="KW-1185">Reference proteome</keyword>
<dbReference type="InterPro" id="IPR041078">
    <property type="entry name" value="Plavaka"/>
</dbReference>
<accession>A0A0D7AS45</accession>